<evidence type="ECO:0000256" key="6">
    <source>
        <dbReference type="ARBA" id="ARBA00022692"/>
    </source>
</evidence>
<dbReference type="AlphaFoldDB" id="A0A2K8UGQ6"/>
<evidence type="ECO:0000256" key="9">
    <source>
        <dbReference type="ARBA" id="ARBA00025772"/>
    </source>
</evidence>
<evidence type="ECO:0000313" key="13">
    <source>
        <dbReference type="Proteomes" id="UP000232638"/>
    </source>
</evidence>
<comment type="similarity">
    <text evidence="9">Belongs to the GSP H family.</text>
</comment>
<accession>A0A2K8UGQ6</accession>
<gene>
    <name evidence="12" type="ORF">THSYN_13540</name>
</gene>
<feature type="domain" description="General secretion pathway GspH" evidence="11">
    <location>
        <begin position="40"/>
        <end position="159"/>
    </location>
</feature>
<evidence type="ECO:0000256" key="4">
    <source>
        <dbReference type="ARBA" id="ARBA00022481"/>
    </source>
</evidence>
<dbReference type="GO" id="GO:0005886">
    <property type="term" value="C:plasma membrane"/>
    <property type="evidence" value="ECO:0007669"/>
    <property type="project" value="UniProtKB-SubCell"/>
</dbReference>
<evidence type="ECO:0000313" key="12">
    <source>
        <dbReference type="EMBL" id="AUB84766.1"/>
    </source>
</evidence>
<evidence type="ECO:0000256" key="2">
    <source>
        <dbReference type="ARBA" id="ARBA00021549"/>
    </source>
</evidence>
<dbReference type="GO" id="GO:0015627">
    <property type="term" value="C:type II protein secretion system complex"/>
    <property type="evidence" value="ECO:0007669"/>
    <property type="project" value="InterPro"/>
</dbReference>
<evidence type="ECO:0000256" key="8">
    <source>
        <dbReference type="ARBA" id="ARBA00023136"/>
    </source>
</evidence>
<evidence type="ECO:0000256" key="10">
    <source>
        <dbReference type="ARBA" id="ARBA00030775"/>
    </source>
</evidence>
<dbReference type="Proteomes" id="UP000232638">
    <property type="component" value="Chromosome"/>
</dbReference>
<reference evidence="12 13" key="1">
    <citation type="submission" date="2017-03" db="EMBL/GenBank/DDBJ databases">
        <title>Complete genome sequence of Candidatus 'Thiodictyon syntrophicum' sp. nov. strain Cad16T, a photolithoautotroph purple sulfur bacterium isolated from an alpine meromictic lake.</title>
        <authorList>
            <person name="Luedin S.M."/>
            <person name="Pothier J.F."/>
            <person name="Danza F."/>
            <person name="Storelli N."/>
            <person name="Wittwer M."/>
            <person name="Tonolla M."/>
        </authorList>
    </citation>
    <scope>NUCLEOTIDE SEQUENCE [LARGE SCALE GENOMIC DNA]</scope>
    <source>
        <strain evidence="12 13">Cad16T</strain>
    </source>
</reference>
<dbReference type="InterPro" id="IPR022346">
    <property type="entry name" value="T2SS_GspH"/>
</dbReference>
<organism evidence="12 13">
    <name type="scientific">Candidatus Thiodictyon syntrophicum</name>
    <dbReference type="NCBI Taxonomy" id="1166950"/>
    <lineage>
        <taxon>Bacteria</taxon>
        <taxon>Pseudomonadati</taxon>
        <taxon>Pseudomonadota</taxon>
        <taxon>Gammaproteobacteria</taxon>
        <taxon>Chromatiales</taxon>
        <taxon>Chromatiaceae</taxon>
        <taxon>Thiodictyon</taxon>
    </lineage>
</organism>
<keyword evidence="5" id="KW-0997">Cell inner membrane</keyword>
<proteinExistence type="inferred from homology"/>
<keyword evidence="3" id="KW-1003">Cell membrane</keyword>
<dbReference type="OrthoDB" id="2313614at2"/>
<dbReference type="Gene3D" id="3.55.40.10">
    <property type="entry name" value="minor pseudopilin epsh domain"/>
    <property type="match status" value="1"/>
</dbReference>
<evidence type="ECO:0000256" key="5">
    <source>
        <dbReference type="ARBA" id="ARBA00022519"/>
    </source>
</evidence>
<keyword evidence="13" id="KW-1185">Reference proteome</keyword>
<evidence type="ECO:0000259" key="11">
    <source>
        <dbReference type="Pfam" id="PF12019"/>
    </source>
</evidence>
<keyword evidence="8" id="KW-0472">Membrane</keyword>
<protein>
    <recommendedName>
        <fullName evidence="2">Type II secretion system protein H</fullName>
    </recommendedName>
    <alternativeName>
        <fullName evidence="10">General secretion pathway protein H</fullName>
    </alternativeName>
</protein>
<sequence length="178" mass="19217">MRGVSLIELMTTVSALAITLTLGVPTFTSLQATIQRGQASSELLSSFTMARSEAARRAVPVTVCASSDRLTCDTSQTPNWRNGWIVFTDADMDKFVDSGTDNVIQTVHFDHTAFLLTPECISPGCKIAQGVSFQNSGYPDEGDIGRFRYTDDREYQVLTLSYVGRIELTGSGSGSGPS</sequence>
<dbReference type="Pfam" id="PF12019">
    <property type="entry name" value="GspH"/>
    <property type="match status" value="1"/>
</dbReference>
<keyword evidence="7" id="KW-1133">Transmembrane helix</keyword>
<keyword evidence="6" id="KW-0812">Transmembrane</keyword>
<evidence type="ECO:0000256" key="7">
    <source>
        <dbReference type="ARBA" id="ARBA00022989"/>
    </source>
</evidence>
<dbReference type="InterPro" id="IPR045584">
    <property type="entry name" value="Pilin-like"/>
</dbReference>
<dbReference type="SUPFAM" id="SSF54523">
    <property type="entry name" value="Pili subunits"/>
    <property type="match status" value="1"/>
</dbReference>
<dbReference type="KEGG" id="tsy:THSYN_13540"/>
<evidence type="ECO:0000256" key="1">
    <source>
        <dbReference type="ARBA" id="ARBA00004377"/>
    </source>
</evidence>
<dbReference type="EMBL" id="CP020370">
    <property type="protein sequence ID" value="AUB84766.1"/>
    <property type="molecule type" value="Genomic_DNA"/>
</dbReference>
<evidence type="ECO:0000256" key="3">
    <source>
        <dbReference type="ARBA" id="ARBA00022475"/>
    </source>
</evidence>
<dbReference type="GO" id="GO:0015628">
    <property type="term" value="P:protein secretion by the type II secretion system"/>
    <property type="evidence" value="ECO:0007669"/>
    <property type="project" value="InterPro"/>
</dbReference>
<comment type="subcellular location">
    <subcellularLocation>
        <location evidence="1">Cell inner membrane</location>
        <topology evidence="1">Single-pass membrane protein</topology>
    </subcellularLocation>
</comment>
<keyword evidence="4" id="KW-0488">Methylation</keyword>
<name>A0A2K8UGQ6_9GAMM</name>